<evidence type="ECO:0000259" key="1">
    <source>
        <dbReference type="PROSITE" id="PS50206"/>
    </source>
</evidence>
<dbReference type="PROSITE" id="PS50206">
    <property type="entry name" value="RHODANESE_3"/>
    <property type="match status" value="1"/>
</dbReference>
<gene>
    <name evidence="2" type="ORF">MNBD_IGNAVI01-2621</name>
</gene>
<name>A0A3B1CC73_9ZZZZ</name>
<dbReference type="InterPro" id="IPR001763">
    <property type="entry name" value="Rhodanese-like_dom"/>
</dbReference>
<sequence>MYESYLSKFNYEERKKMKIQIPELLELVKKDEVQFIDVRFHEEYEAWNISFAKNIPLNELPGRLDEIDKSKLVVTACPHYDRAIMGRIFLLENGFNARYLTDGLLGLVDYLRGNNAKELFNKLND</sequence>
<dbReference type="SUPFAM" id="SSF52821">
    <property type="entry name" value="Rhodanese/Cell cycle control phosphatase"/>
    <property type="match status" value="1"/>
</dbReference>
<dbReference type="AlphaFoldDB" id="A0A3B1CC73"/>
<evidence type="ECO:0000313" key="2">
    <source>
        <dbReference type="EMBL" id="VAX24241.1"/>
    </source>
</evidence>
<accession>A0A3B1CC73</accession>
<dbReference type="CDD" id="cd00158">
    <property type="entry name" value="RHOD"/>
    <property type="match status" value="1"/>
</dbReference>
<protein>
    <recommendedName>
        <fullName evidence="1">Rhodanese domain-containing protein</fullName>
    </recommendedName>
</protein>
<dbReference type="PANTHER" id="PTHR43031">
    <property type="entry name" value="FAD-DEPENDENT OXIDOREDUCTASE"/>
    <property type="match status" value="1"/>
</dbReference>
<dbReference type="EMBL" id="UOGD01000270">
    <property type="protein sequence ID" value="VAX24241.1"/>
    <property type="molecule type" value="Genomic_DNA"/>
</dbReference>
<dbReference type="Gene3D" id="3.40.250.10">
    <property type="entry name" value="Rhodanese-like domain"/>
    <property type="match status" value="1"/>
</dbReference>
<dbReference type="InterPro" id="IPR036873">
    <property type="entry name" value="Rhodanese-like_dom_sf"/>
</dbReference>
<dbReference type="PANTHER" id="PTHR43031:SF16">
    <property type="entry name" value="OXIDOREDUCTASE"/>
    <property type="match status" value="1"/>
</dbReference>
<feature type="domain" description="Rhodanese" evidence="1">
    <location>
        <begin position="29"/>
        <end position="109"/>
    </location>
</feature>
<reference evidence="2" key="1">
    <citation type="submission" date="2018-06" db="EMBL/GenBank/DDBJ databases">
        <authorList>
            <person name="Zhirakovskaya E."/>
        </authorList>
    </citation>
    <scope>NUCLEOTIDE SEQUENCE</scope>
</reference>
<dbReference type="InterPro" id="IPR050229">
    <property type="entry name" value="GlpE_sulfurtransferase"/>
</dbReference>
<organism evidence="2">
    <name type="scientific">hydrothermal vent metagenome</name>
    <dbReference type="NCBI Taxonomy" id="652676"/>
    <lineage>
        <taxon>unclassified sequences</taxon>
        <taxon>metagenomes</taxon>
        <taxon>ecological metagenomes</taxon>
    </lineage>
</organism>
<proteinExistence type="predicted"/>
<dbReference type="SMART" id="SM00450">
    <property type="entry name" value="RHOD"/>
    <property type="match status" value="1"/>
</dbReference>
<dbReference type="Pfam" id="PF00581">
    <property type="entry name" value="Rhodanese"/>
    <property type="match status" value="1"/>
</dbReference>